<gene>
    <name evidence="2" type="ORF">NAV_LOCUS10155</name>
</gene>
<dbReference type="STRING" id="6277.A0A498SU23"/>
<evidence type="ECO:0000256" key="1">
    <source>
        <dbReference type="SAM" id="MobiDB-lite"/>
    </source>
</evidence>
<sequence>QQQQQQRQQQQQQQQQQRQQQQQQSVSSNWDAIVAMNGLGSKDNSANSNGDLLKEVMHAYAQK</sequence>
<evidence type="ECO:0000313" key="3">
    <source>
        <dbReference type="Proteomes" id="UP000276991"/>
    </source>
</evidence>
<dbReference type="Proteomes" id="UP000276991">
    <property type="component" value="Unassembled WGS sequence"/>
</dbReference>
<name>A0A498SU23_ACAVI</name>
<dbReference type="AlphaFoldDB" id="A0A498SU23"/>
<dbReference type="EMBL" id="UPTC01005705">
    <property type="protein sequence ID" value="VBB35364.1"/>
    <property type="molecule type" value="Genomic_DNA"/>
</dbReference>
<feature type="region of interest" description="Disordered" evidence="1">
    <location>
        <begin position="1"/>
        <end position="28"/>
    </location>
</feature>
<organism evidence="2 3">
    <name type="scientific">Acanthocheilonema viteae</name>
    <name type="common">Filarial nematode worm</name>
    <name type="synonym">Dipetalonema viteae</name>
    <dbReference type="NCBI Taxonomy" id="6277"/>
    <lineage>
        <taxon>Eukaryota</taxon>
        <taxon>Metazoa</taxon>
        <taxon>Ecdysozoa</taxon>
        <taxon>Nematoda</taxon>
        <taxon>Chromadorea</taxon>
        <taxon>Rhabditida</taxon>
        <taxon>Spirurina</taxon>
        <taxon>Spiruromorpha</taxon>
        <taxon>Filarioidea</taxon>
        <taxon>Onchocercidae</taxon>
        <taxon>Acanthocheilonema</taxon>
    </lineage>
</organism>
<evidence type="ECO:0000313" key="2">
    <source>
        <dbReference type="EMBL" id="VBB35364.1"/>
    </source>
</evidence>
<feature type="non-terminal residue" evidence="2">
    <location>
        <position position="63"/>
    </location>
</feature>
<keyword evidence="3" id="KW-1185">Reference proteome</keyword>
<accession>A0A498SU23</accession>
<feature type="non-terminal residue" evidence="2">
    <location>
        <position position="1"/>
    </location>
</feature>
<reference evidence="2 3" key="1">
    <citation type="submission" date="2018-08" db="EMBL/GenBank/DDBJ databases">
        <authorList>
            <person name="Laetsch R D."/>
            <person name="Stevens L."/>
            <person name="Kumar S."/>
            <person name="Blaxter L. M."/>
        </authorList>
    </citation>
    <scope>NUCLEOTIDE SEQUENCE [LARGE SCALE GENOMIC DNA]</scope>
</reference>
<proteinExistence type="predicted"/>
<feature type="compositionally biased region" description="Low complexity" evidence="1">
    <location>
        <begin position="1"/>
        <end position="24"/>
    </location>
</feature>
<protein>
    <submittedName>
        <fullName evidence="2">Uncharacterized protein</fullName>
    </submittedName>
</protein>